<keyword evidence="1" id="KW-0547">Nucleotide-binding</keyword>
<feature type="region of interest" description="Disordered" evidence="2">
    <location>
        <begin position="399"/>
        <end position="443"/>
    </location>
</feature>
<dbReference type="EMBL" id="CANTUW010000362">
    <property type="protein sequence ID" value="CAI7935376.1"/>
    <property type="molecule type" value="Genomic_DNA"/>
</dbReference>
<feature type="domain" description="Septin-type G" evidence="3">
    <location>
        <begin position="41"/>
        <end position="301"/>
    </location>
</feature>
<dbReference type="InterPro" id="IPR030379">
    <property type="entry name" value="G_SEPTIN_dom"/>
</dbReference>
<evidence type="ECO:0000259" key="3">
    <source>
        <dbReference type="Pfam" id="PF00735"/>
    </source>
</evidence>
<evidence type="ECO:0000256" key="2">
    <source>
        <dbReference type="SAM" id="MobiDB-lite"/>
    </source>
</evidence>
<dbReference type="AlphaFoldDB" id="A0AA35VZ82"/>
<dbReference type="Proteomes" id="UP001178461">
    <property type="component" value="Unassembled WGS sequence"/>
</dbReference>
<organism evidence="4 5">
    <name type="scientific">Podarcis lilfordi</name>
    <name type="common">Lilford's wall lizard</name>
    <dbReference type="NCBI Taxonomy" id="74358"/>
    <lineage>
        <taxon>Eukaryota</taxon>
        <taxon>Metazoa</taxon>
        <taxon>Chordata</taxon>
        <taxon>Craniata</taxon>
        <taxon>Vertebrata</taxon>
        <taxon>Euteleostomi</taxon>
        <taxon>Lepidosauria</taxon>
        <taxon>Squamata</taxon>
        <taxon>Bifurcata</taxon>
        <taxon>Unidentata</taxon>
        <taxon>Episquamata</taxon>
        <taxon>Laterata</taxon>
        <taxon>Lacertibaenia</taxon>
        <taxon>Lacertidae</taxon>
        <taxon>Podarcis</taxon>
    </lineage>
</organism>
<proteinExistence type="inferred from homology"/>
<evidence type="ECO:0000313" key="4">
    <source>
        <dbReference type="EMBL" id="CAI7935376.1"/>
    </source>
</evidence>
<feature type="compositionally biased region" description="Basic residues" evidence="2">
    <location>
        <begin position="423"/>
        <end position="434"/>
    </location>
</feature>
<gene>
    <name evidence="4" type="ORF">PODLI_1B000616</name>
</gene>
<dbReference type="SUPFAM" id="SSF52540">
    <property type="entry name" value="P-loop containing nucleoside triphosphate hydrolases"/>
    <property type="match status" value="1"/>
</dbReference>
<name>A0AA35VZ82_9SAUR</name>
<comment type="similarity">
    <text evidence="1">Belongs to the TRAFAC class TrmE-Era-EngA-EngB-Septin-like GTPase superfamily. Septin GTPase family.</text>
</comment>
<sequence>GRPGLGDLRHLVLFLCTELDTGLQEEAISQSALSLSLCVCVCVRETGIGKSTLMDTLFNTKFESDPATHNEPGVRLKARSYELQESNVRLKLTIVDTVGFGDQINKDDRVKCGMLFKHAISPQVPFESLPRLDLMKKRGRNSPRIPPLFSYNGNGSHVCLNFMHAGGSSVAMQLDYPGLRSGDLAATSVTPLIARVDTVTEEGCLQMSSKSLVVVVLFDIWISDCRAGEETQESCNGQTNKAIQLSLEHVGKGTKNWRVGEQTAEFLRHHGFSIPVAAIHRCGLRMLRQAFVRIHLSQCRKEEHTQRKWECTVDEFPYGLASQDENTKGFSVLEALRKTNFPMGLLRKTTAHREISGTAGKRSASSPLSSDLLRSLAAGRGHLLPPPPGFGRLLRRRAGGREHLPPPPGSERCSEPGGGGNTCRRRPARTHFKIARTAEKSSA</sequence>
<feature type="non-terminal residue" evidence="4">
    <location>
        <position position="1"/>
    </location>
</feature>
<keyword evidence="5" id="KW-1185">Reference proteome</keyword>
<dbReference type="InterPro" id="IPR027417">
    <property type="entry name" value="P-loop_NTPase"/>
</dbReference>
<keyword evidence="1" id="KW-0342">GTP-binding</keyword>
<reference evidence="4" key="1">
    <citation type="submission" date="2022-12" db="EMBL/GenBank/DDBJ databases">
        <authorList>
            <person name="Alioto T."/>
            <person name="Alioto T."/>
            <person name="Gomez Garrido J."/>
        </authorList>
    </citation>
    <scope>NUCLEOTIDE SEQUENCE</scope>
</reference>
<feature type="non-terminal residue" evidence="4">
    <location>
        <position position="443"/>
    </location>
</feature>
<evidence type="ECO:0000313" key="5">
    <source>
        <dbReference type="Proteomes" id="UP001178461"/>
    </source>
</evidence>
<dbReference type="Gene3D" id="3.40.50.300">
    <property type="entry name" value="P-loop containing nucleotide triphosphate hydrolases"/>
    <property type="match status" value="1"/>
</dbReference>
<protein>
    <submittedName>
        <fullName evidence="4">Septin-11 isoform X1</fullName>
    </submittedName>
</protein>
<evidence type="ECO:0000256" key="1">
    <source>
        <dbReference type="RuleBase" id="RU004560"/>
    </source>
</evidence>
<accession>A0AA35VZ82</accession>
<dbReference type="PANTHER" id="PTHR18884">
    <property type="entry name" value="SEPTIN"/>
    <property type="match status" value="1"/>
</dbReference>
<dbReference type="GO" id="GO:0005525">
    <property type="term" value="F:GTP binding"/>
    <property type="evidence" value="ECO:0007669"/>
    <property type="project" value="UniProtKB-KW"/>
</dbReference>
<comment type="caution">
    <text evidence="4">The sequence shown here is derived from an EMBL/GenBank/DDBJ whole genome shotgun (WGS) entry which is preliminary data.</text>
</comment>
<dbReference type="Pfam" id="PF00735">
    <property type="entry name" value="Septin"/>
    <property type="match status" value="1"/>
</dbReference>